<dbReference type="KEGG" id="vg:921923"/>
<organism evidence="1 2">
    <name type="scientific">Culex nigripalpus nucleopolyhedrovirus (isolate Florida/1997)</name>
    <name type="common">CuniNPV</name>
    <dbReference type="NCBI Taxonomy" id="645993"/>
    <lineage>
        <taxon>Viruses</taxon>
        <taxon>Viruses incertae sedis</taxon>
        <taxon>Naldaviricetes</taxon>
        <taxon>Lefavirales</taxon>
        <taxon>Baculoviridae</taxon>
        <taxon>Deltabaculovirus</taxon>
    </lineage>
</organism>
<dbReference type="EMBL" id="AF403738">
    <property type="protein sequence ID" value="AAK94122.1"/>
    <property type="molecule type" value="Genomic_DNA"/>
</dbReference>
<protein>
    <submittedName>
        <fullName evidence="1">Uncharacterized protein</fullName>
    </submittedName>
</protein>
<proteinExistence type="predicted"/>
<reference evidence="1 2" key="1">
    <citation type="journal article" date="2001" name="J. Virol.">
        <title>Genome sequence of a baculovirus pathogenic for Culex nigripalpus.</title>
        <authorList>
            <person name="Afonso C.L."/>
            <person name="Tulman E.R."/>
            <person name="Lu Z."/>
            <person name="Balinsky C.A."/>
            <person name="Moser B.A."/>
            <person name="Becnel J.J."/>
            <person name="Rock D.L."/>
            <person name="Kutish G.F."/>
        </authorList>
    </citation>
    <scope>NUCLEOTIDE SEQUENCE [LARGE SCALE GENOMIC DNA]</scope>
    <source>
        <strain evidence="2">Isolate Florida/1997</strain>
    </source>
</reference>
<evidence type="ECO:0000313" key="2">
    <source>
        <dbReference type="Proteomes" id="UP000006635"/>
    </source>
</evidence>
<evidence type="ECO:0000313" key="1">
    <source>
        <dbReference type="EMBL" id="AAK94122.1"/>
    </source>
</evidence>
<name>Q919M7_NPVCO</name>
<organismHost>
    <name type="scientific">Culex nigripalpus</name>
    <dbReference type="NCBI Taxonomy" id="42429"/>
</organismHost>
<sequence>MLVASYPREVLREQIIRAASAHNLVLLSCDPDLVNECTNLLVDLKLFSTIVDARRLHETWMVLVNNVSRCWYHYTGDFGTAIRQLNHVTVNGPVVLLLDIKNQRDLAKILLEHYWEARMVVLHRTGQACNLGHCVNVDLKSGQCVRFGGGLSVINAPHRANVVMKNVIKYNNTC</sequence>
<dbReference type="GeneID" id="921923"/>
<keyword evidence="2" id="KW-1185">Reference proteome</keyword>
<dbReference type="Proteomes" id="UP000006635">
    <property type="component" value="Segment"/>
</dbReference>
<accession>Q919M7</accession>
<gene>
    <name evidence="1" type="primary">CUN044</name>
</gene>
<dbReference type="RefSeq" id="NP_203348.1">
    <property type="nucleotide sequence ID" value="NC_003084.1"/>
</dbReference>